<evidence type="ECO:0000313" key="2">
    <source>
        <dbReference type="Proteomes" id="UP000593577"/>
    </source>
</evidence>
<dbReference type="Proteomes" id="UP000593577">
    <property type="component" value="Unassembled WGS sequence"/>
</dbReference>
<dbReference type="EMBL" id="JABFAA010355496">
    <property type="protein sequence ID" value="MBA0703158.1"/>
    <property type="molecule type" value="Genomic_DNA"/>
</dbReference>
<proteinExistence type="predicted"/>
<feature type="non-terminal residue" evidence="1">
    <location>
        <position position="1"/>
    </location>
</feature>
<accession>A0A7J8YU97</accession>
<evidence type="ECO:0000313" key="1">
    <source>
        <dbReference type="EMBL" id="MBA0703158.1"/>
    </source>
</evidence>
<reference evidence="1 2" key="1">
    <citation type="journal article" date="2019" name="Genome Biol. Evol.">
        <title>Insights into the evolution of the New World diploid cottons (Gossypium, subgenus Houzingenia) based on genome sequencing.</title>
        <authorList>
            <person name="Grover C.E."/>
            <person name="Arick M.A. 2nd"/>
            <person name="Thrash A."/>
            <person name="Conover J.L."/>
            <person name="Sanders W.S."/>
            <person name="Peterson D.G."/>
            <person name="Frelichowski J.E."/>
            <person name="Scheffler J.A."/>
            <person name="Scheffler B.E."/>
            <person name="Wendel J.F."/>
        </authorList>
    </citation>
    <scope>NUCLEOTIDE SEQUENCE [LARGE SCALE GENOMIC DNA]</scope>
    <source>
        <strain evidence="1">185</strain>
        <tissue evidence="1">Leaf</tissue>
    </source>
</reference>
<keyword evidence="2" id="KW-1185">Reference proteome</keyword>
<gene>
    <name evidence="1" type="ORF">Goari_022297</name>
</gene>
<dbReference type="AlphaFoldDB" id="A0A7J8YU97"/>
<protein>
    <submittedName>
        <fullName evidence="1">Uncharacterized protein</fullName>
    </submittedName>
</protein>
<sequence length="135" mass="15595">LIDLRGDCCIDFIVEDRLAGLSITIGENKAWCFLTVTVVHLSTMQNTLATLSHLLRGVQISNMEEKRYLFRFFHQLDIDKLERFARRKLWDNNLLGKKDKNNLVLGLNLEGIMTQGRVLDDVERDLMEHGSKTPH</sequence>
<organism evidence="1 2">
    <name type="scientific">Gossypium aridum</name>
    <name type="common">American cotton</name>
    <name type="synonym">Erioxylum aridum</name>
    <dbReference type="NCBI Taxonomy" id="34290"/>
    <lineage>
        <taxon>Eukaryota</taxon>
        <taxon>Viridiplantae</taxon>
        <taxon>Streptophyta</taxon>
        <taxon>Embryophyta</taxon>
        <taxon>Tracheophyta</taxon>
        <taxon>Spermatophyta</taxon>
        <taxon>Magnoliopsida</taxon>
        <taxon>eudicotyledons</taxon>
        <taxon>Gunneridae</taxon>
        <taxon>Pentapetalae</taxon>
        <taxon>rosids</taxon>
        <taxon>malvids</taxon>
        <taxon>Malvales</taxon>
        <taxon>Malvaceae</taxon>
        <taxon>Malvoideae</taxon>
        <taxon>Gossypium</taxon>
    </lineage>
</organism>
<comment type="caution">
    <text evidence="1">The sequence shown here is derived from an EMBL/GenBank/DDBJ whole genome shotgun (WGS) entry which is preliminary data.</text>
</comment>
<name>A0A7J8YU97_GOSAI</name>